<comment type="caution">
    <text evidence="1">The sequence shown here is derived from an EMBL/GenBank/DDBJ whole genome shotgun (WGS) entry which is preliminary data.</text>
</comment>
<accession>A0ACB9F1Y6</accession>
<keyword evidence="2" id="KW-1185">Reference proteome</keyword>
<sequence>MFRKLNVLKDAVVNQAVEARHGSMLPGGGGGGSLDEGIKKELLKVKHVVVEDVEGEKSENELCHGKVGSEFVNETKTVGESAKRDDSDLILLDDKTKKDMIVETAREDGLCESTVISLWEAGGGRSGMFSPQPGGSGIATVPTHKIASMSLFFLSMIEGANRMEQLSSLVEERNCLRLELELAHEEATGVKVDISRLRKESFSVGEECGSFGKGERSFVG</sequence>
<evidence type="ECO:0000313" key="1">
    <source>
        <dbReference type="EMBL" id="KAI3764900.1"/>
    </source>
</evidence>
<proteinExistence type="predicted"/>
<name>A0ACB9F1Y6_CICIN</name>
<evidence type="ECO:0000313" key="2">
    <source>
        <dbReference type="Proteomes" id="UP001055811"/>
    </source>
</evidence>
<protein>
    <submittedName>
        <fullName evidence="1">Uncharacterized protein</fullName>
    </submittedName>
</protein>
<gene>
    <name evidence="1" type="ORF">L2E82_14917</name>
</gene>
<dbReference type="Proteomes" id="UP001055811">
    <property type="component" value="Linkage Group LG03"/>
</dbReference>
<reference evidence="1 2" key="2">
    <citation type="journal article" date="2022" name="Mol. Ecol. Resour.">
        <title>The genomes of chicory, endive, great burdock and yacon provide insights into Asteraceae paleo-polyploidization history and plant inulin production.</title>
        <authorList>
            <person name="Fan W."/>
            <person name="Wang S."/>
            <person name="Wang H."/>
            <person name="Wang A."/>
            <person name="Jiang F."/>
            <person name="Liu H."/>
            <person name="Zhao H."/>
            <person name="Xu D."/>
            <person name="Zhang Y."/>
        </authorList>
    </citation>
    <scope>NUCLEOTIDE SEQUENCE [LARGE SCALE GENOMIC DNA]</scope>
    <source>
        <strain evidence="2">cv. Punajuju</strain>
        <tissue evidence="1">Leaves</tissue>
    </source>
</reference>
<reference evidence="2" key="1">
    <citation type="journal article" date="2022" name="Mol. Ecol. Resour.">
        <title>The genomes of chicory, endive, great burdock and yacon provide insights into Asteraceae palaeo-polyploidization history and plant inulin production.</title>
        <authorList>
            <person name="Fan W."/>
            <person name="Wang S."/>
            <person name="Wang H."/>
            <person name="Wang A."/>
            <person name="Jiang F."/>
            <person name="Liu H."/>
            <person name="Zhao H."/>
            <person name="Xu D."/>
            <person name="Zhang Y."/>
        </authorList>
    </citation>
    <scope>NUCLEOTIDE SEQUENCE [LARGE SCALE GENOMIC DNA]</scope>
    <source>
        <strain evidence="2">cv. Punajuju</strain>
    </source>
</reference>
<organism evidence="1 2">
    <name type="scientific">Cichorium intybus</name>
    <name type="common">Chicory</name>
    <dbReference type="NCBI Taxonomy" id="13427"/>
    <lineage>
        <taxon>Eukaryota</taxon>
        <taxon>Viridiplantae</taxon>
        <taxon>Streptophyta</taxon>
        <taxon>Embryophyta</taxon>
        <taxon>Tracheophyta</taxon>
        <taxon>Spermatophyta</taxon>
        <taxon>Magnoliopsida</taxon>
        <taxon>eudicotyledons</taxon>
        <taxon>Gunneridae</taxon>
        <taxon>Pentapetalae</taxon>
        <taxon>asterids</taxon>
        <taxon>campanulids</taxon>
        <taxon>Asterales</taxon>
        <taxon>Asteraceae</taxon>
        <taxon>Cichorioideae</taxon>
        <taxon>Cichorieae</taxon>
        <taxon>Cichoriinae</taxon>
        <taxon>Cichorium</taxon>
    </lineage>
</organism>
<dbReference type="EMBL" id="CM042011">
    <property type="protein sequence ID" value="KAI3764900.1"/>
    <property type="molecule type" value="Genomic_DNA"/>
</dbReference>